<sequence length="207" mass="22266">MTRNTTRARRFTAAGSAVNPGGKPGRSRTEYQTVNLGGRRLRVAKTLSERTNTRRGYCNSCSGNGCPDCAGKGRATGNRNGAARTSRTSRPATARTPRSAKRSKAKRPRRPGLLGLLGFRKRVPLRRRAKSWVRNLFGANTTASRRGGAARGGQVVAIGGNPGASWWRCPRCGAGEYALPDDDVATGRAARHVAETHPGMPFRLDPQ</sequence>
<keyword evidence="3" id="KW-1185">Reference proteome</keyword>
<evidence type="ECO:0000313" key="2">
    <source>
        <dbReference type="EMBL" id="GAA1954659.1"/>
    </source>
</evidence>
<evidence type="ECO:0000313" key="3">
    <source>
        <dbReference type="Proteomes" id="UP001499854"/>
    </source>
</evidence>
<reference evidence="3" key="1">
    <citation type="journal article" date="2019" name="Int. J. Syst. Evol. Microbiol.">
        <title>The Global Catalogue of Microorganisms (GCM) 10K type strain sequencing project: providing services to taxonomists for standard genome sequencing and annotation.</title>
        <authorList>
            <consortium name="The Broad Institute Genomics Platform"/>
            <consortium name="The Broad Institute Genome Sequencing Center for Infectious Disease"/>
            <person name="Wu L."/>
            <person name="Ma J."/>
        </authorList>
    </citation>
    <scope>NUCLEOTIDE SEQUENCE [LARGE SCALE GENOMIC DNA]</scope>
    <source>
        <strain evidence="3">JCM 16013</strain>
    </source>
</reference>
<evidence type="ECO:0000256" key="1">
    <source>
        <dbReference type="SAM" id="MobiDB-lite"/>
    </source>
</evidence>
<dbReference type="RefSeq" id="WP_344655505.1">
    <property type="nucleotide sequence ID" value="NZ_BAAAQM010000003.1"/>
</dbReference>
<organism evidence="2 3">
    <name type="scientific">Catenulispora subtropica</name>
    <dbReference type="NCBI Taxonomy" id="450798"/>
    <lineage>
        <taxon>Bacteria</taxon>
        <taxon>Bacillati</taxon>
        <taxon>Actinomycetota</taxon>
        <taxon>Actinomycetes</taxon>
        <taxon>Catenulisporales</taxon>
        <taxon>Catenulisporaceae</taxon>
        <taxon>Catenulispora</taxon>
    </lineage>
</organism>
<feature type="compositionally biased region" description="Low complexity" evidence="1">
    <location>
        <begin position="82"/>
        <end position="97"/>
    </location>
</feature>
<comment type="caution">
    <text evidence="2">The sequence shown here is derived from an EMBL/GenBank/DDBJ whole genome shotgun (WGS) entry which is preliminary data.</text>
</comment>
<feature type="region of interest" description="Disordered" evidence="1">
    <location>
        <begin position="1"/>
        <end position="30"/>
    </location>
</feature>
<feature type="compositionally biased region" description="Basic residues" evidence="1">
    <location>
        <begin position="98"/>
        <end position="110"/>
    </location>
</feature>
<feature type="region of interest" description="Disordered" evidence="1">
    <location>
        <begin position="75"/>
        <end position="111"/>
    </location>
</feature>
<dbReference type="EMBL" id="BAAAQM010000003">
    <property type="protein sequence ID" value="GAA1954659.1"/>
    <property type="molecule type" value="Genomic_DNA"/>
</dbReference>
<feature type="compositionally biased region" description="Basic residues" evidence="1">
    <location>
        <begin position="1"/>
        <end position="10"/>
    </location>
</feature>
<accession>A0ABP5BYR0</accession>
<protein>
    <submittedName>
        <fullName evidence="2">Uncharacterized protein</fullName>
    </submittedName>
</protein>
<gene>
    <name evidence="2" type="ORF">GCM10009838_07720</name>
</gene>
<proteinExistence type="predicted"/>
<name>A0ABP5BYR0_9ACTN</name>
<dbReference type="Proteomes" id="UP001499854">
    <property type="component" value="Unassembled WGS sequence"/>
</dbReference>